<dbReference type="RefSeq" id="WP_301935253.1">
    <property type="nucleotide sequence ID" value="NZ_JAUEII010000081.1"/>
</dbReference>
<dbReference type="CDD" id="cd13120">
    <property type="entry name" value="BF2867_like_N"/>
    <property type="match status" value="1"/>
</dbReference>
<name>A0ABT7XAV2_9BACE</name>
<dbReference type="Gene3D" id="2.60.40.2620">
    <property type="entry name" value="Fimbrillin-like"/>
    <property type="match status" value="1"/>
</dbReference>
<accession>A0ABT7XAV2</accession>
<dbReference type="Proteomes" id="UP001167871">
    <property type="component" value="Unassembled WGS sequence"/>
</dbReference>
<dbReference type="EMBL" id="JAUEII010000081">
    <property type="protein sequence ID" value="MDN0051202.1"/>
    <property type="molecule type" value="Genomic_DNA"/>
</dbReference>
<evidence type="ECO:0000313" key="2">
    <source>
        <dbReference type="Proteomes" id="UP001167871"/>
    </source>
</evidence>
<evidence type="ECO:0000313" key="1">
    <source>
        <dbReference type="EMBL" id="MDN0051202.1"/>
    </source>
</evidence>
<reference evidence="1" key="2">
    <citation type="submission" date="2024-05" db="EMBL/GenBank/DDBJ databases">
        <title>Identification and characterization of horizontal gene transfer across gut microbiota members of farm animals based on homology search.</title>
        <authorList>
            <person name="Schwarzerova J."/>
            <person name="Nykrynova M."/>
            <person name="Jureckova K."/>
            <person name="Cejkova D."/>
            <person name="Rychlik I."/>
        </authorList>
    </citation>
    <scope>NUCLEOTIDE SEQUENCE</scope>
    <source>
        <strain evidence="1">84_SSukc20</strain>
    </source>
</reference>
<proteinExistence type="predicted"/>
<protein>
    <submittedName>
        <fullName evidence="1">Fimbrillin family protein</fullName>
    </submittedName>
</protein>
<organism evidence="1 2">
    <name type="scientific">Bacteroides gallinaceum</name>
    <dbReference type="NCBI Taxonomy" id="1462571"/>
    <lineage>
        <taxon>Bacteria</taxon>
        <taxon>Pseudomonadati</taxon>
        <taxon>Bacteroidota</taxon>
        <taxon>Bacteroidia</taxon>
        <taxon>Bacteroidales</taxon>
        <taxon>Bacteroidaceae</taxon>
        <taxon>Bacteroides</taxon>
    </lineage>
</organism>
<dbReference type="Gene3D" id="2.60.40.2630">
    <property type="match status" value="1"/>
</dbReference>
<sequence length="335" mass="35776">MKIAKYIPTAALALVLAGCQSEDDFISSDYANDPMAVHIRAGIEALQTRVNTAGTGNAWDENDQISVTNTSPEAITGKDKAVYKYNGSTWVPEGTDYIVWSDDVENTFEAYYPVVEGKTDSYTQFELPADQSSSNPTETNYIGRADYMTAAASQSKSDALNLTFKHHLTKVTVEISGYGDQYATQKPVFQTPTFTVPTTKTTVDGKRLTVAGNGTTVTGLFSEDASTEAKHSFTAVLLPGKYAADDTFVQLNIQGGTPFIVKANEQLTNGLVSGKAYTFNVTVGKNGATINSVTVGDWGTGGWTESGTADTALSFSIQTSTDGLTPDDGEYILAD</sequence>
<dbReference type="InterPro" id="IPR025049">
    <property type="entry name" value="Mfa-like_1"/>
</dbReference>
<dbReference type="CDD" id="cd13121">
    <property type="entry name" value="BF2867_like_C"/>
    <property type="match status" value="1"/>
</dbReference>
<dbReference type="PROSITE" id="PS51257">
    <property type="entry name" value="PROKAR_LIPOPROTEIN"/>
    <property type="match status" value="1"/>
</dbReference>
<comment type="caution">
    <text evidence="1">The sequence shown here is derived from an EMBL/GenBank/DDBJ whole genome shotgun (WGS) entry which is preliminary data.</text>
</comment>
<reference evidence="1" key="1">
    <citation type="submission" date="2023-06" db="EMBL/GenBank/DDBJ databases">
        <authorList>
            <person name="Zeman M."/>
            <person name="Kubasova T."/>
            <person name="Jahodarova E."/>
            <person name="Nykrynova M."/>
            <person name="Rychlik I."/>
        </authorList>
    </citation>
    <scope>NUCLEOTIDE SEQUENCE</scope>
    <source>
        <strain evidence="1">84_SSukc20</strain>
    </source>
</reference>
<keyword evidence="2" id="KW-1185">Reference proteome</keyword>
<dbReference type="Pfam" id="PF13149">
    <property type="entry name" value="Mfa_like_1"/>
    <property type="match status" value="1"/>
</dbReference>
<gene>
    <name evidence="1" type="ORF">QVO10_17825</name>
</gene>
<dbReference type="InterPro" id="IPR042278">
    <property type="entry name" value="Mfa-like_1_N"/>
</dbReference>